<evidence type="ECO:0008006" key="3">
    <source>
        <dbReference type="Google" id="ProtNLM"/>
    </source>
</evidence>
<accession>A0AAW8SXA1</accession>
<protein>
    <recommendedName>
        <fullName evidence="3">Replication terminator protein</fullName>
    </recommendedName>
</protein>
<dbReference type="Proteomes" id="UP001249240">
    <property type="component" value="Unassembled WGS sequence"/>
</dbReference>
<organism evidence="1 2">
    <name type="scientific">Enterococcus raffinosus</name>
    <dbReference type="NCBI Taxonomy" id="71452"/>
    <lineage>
        <taxon>Bacteria</taxon>
        <taxon>Bacillati</taxon>
        <taxon>Bacillota</taxon>
        <taxon>Bacilli</taxon>
        <taxon>Lactobacillales</taxon>
        <taxon>Enterococcaceae</taxon>
        <taxon>Enterococcus</taxon>
    </lineage>
</organism>
<proteinExistence type="predicted"/>
<dbReference type="AlphaFoldDB" id="A0AAW8SXA1"/>
<reference evidence="1" key="1">
    <citation type="submission" date="2023-03" db="EMBL/GenBank/DDBJ databases">
        <authorList>
            <person name="Shen W."/>
            <person name="Cai J."/>
        </authorList>
    </citation>
    <scope>NUCLEOTIDE SEQUENCE</scope>
    <source>
        <strain evidence="1">B646-2</strain>
    </source>
</reference>
<sequence>MQEINVLLSEMDNGALQERFNHEFAEVTKNIMDPNTDATKKRQITITFDVLGDEYRDQVRLATQVKSKLVPRDSVSSKVEIGQKRDGTVVANEIKSGEVGQMFFDEKDATLKDDKGTPVEEIEAQQEQAQNGVIDFRGKAQTN</sequence>
<dbReference type="RefSeq" id="WP_227150331.1">
    <property type="nucleotide sequence ID" value="NZ_JAQESB010000060.1"/>
</dbReference>
<gene>
    <name evidence="1" type="ORF">P7D78_08930</name>
</gene>
<comment type="caution">
    <text evidence="1">The sequence shown here is derived from an EMBL/GenBank/DDBJ whole genome shotgun (WGS) entry which is preliminary data.</text>
</comment>
<name>A0AAW8SXA1_9ENTE</name>
<dbReference type="EMBL" id="JARPXM010000007">
    <property type="protein sequence ID" value="MDT2538247.1"/>
    <property type="molecule type" value="Genomic_DNA"/>
</dbReference>
<evidence type="ECO:0000313" key="1">
    <source>
        <dbReference type="EMBL" id="MDT2538247.1"/>
    </source>
</evidence>
<evidence type="ECO:0000313" key="2">
    <source>
        <dbReference type="Proteomes" id="UP001249240"/>
    </source>
</evidence>